<organism evidence="4 5">
    <name type="scientific">Actinomadura namibiensis</name>
    <dbReference type="NCBI Taxonomy" id="182080"/>
    <lineage>
        <taxon>Bacteria</taxon>
        <taxon>Bacillati</taxon>
        <taxon>Actinomycetota</taxon>
        <taxon>Actinomycetes</taxon>
        <taxon>Streptosporangiales</taxon>
        <taxon>Thermomonosporaceae</taxon>
        <taxon>Actinomadura</taxon>
    </lineage>
</organism>
<dbReference type="RefSeq" id="WP_312898004.1">
    <property type="nucleotide sequence ID" value="NZ_BAAALP010000005.1"/>
</dbReference>
<dbReference type="PANTHER" id="PTHR10584:SF166">
    <property type="entry name" value="RIBOKINASE"/>
    <property type="match status" value="1"/>
</dbReference>
<keyword evidence="5" id="KW-1185">Reference proteome</keyword>
<comment type="caution">
    <text evidence="4">The sequence shown here is derived from an EMBL/GenBank/DDBJ whole genome shotgun (WGS) entry which is preliminary data.</text>
</comment>
<name>A0A7W3QMI6_ACTNM</name>
<dbReference type="AlphaFoldDB" id="A0A7W3QMI6"/>
<proteinExistence type="predicted"/>
<dbReference type="InterPro" id="IPR002173">
    <property type="entry name" value="Carboh/pur_kinase_PfkB_CS"/>
</dbReference>
<keyword evidence="1" id="KW-0808">Transferase</keyword>
<dbReference type="InterPro" id="IPR029056">
    <property type="entry name" value="Ribokinase-like"/>
</dbReference>
<dbReference type="GO" id="GO:0016301">
    <property type="term" value="F:kinase activity"/>
    <property type="evidence" value="ECO:0007669"/>
    <property type="project" value="UniProtKB-KW"/>
</dbReference>
<reference evidence="4 5" key="1">
    <citation type="submission" date="2020-08" db="EMBL/GenBank/DDBJ databases">
        <title>Genomic Encyclopedia of Type Strains, Phase IV (KMG-IV): sequencing the most valuable type-strain genomes for metagenomic binning, comparative biology and taxonomic classification.</title>
        <authorList>
            <person name="Goeker M."/>
        </authorList>
    </citation>
    <scope>NUCLEOTIDE SEQUENCE [LARGE SCALE GENOMIC DNA]</scope>
    <source>
        <strain evidence="4 5">DSM 44197</strain>
    </source>
</reference>
<feature type="domain" description="Carbohydrate kinase PfkB" evidence="3">
    <location>
        <begin position="190"/>
        <end position="282"/>
    </location>
</feature>
<evidence type="ECO:0000313" key="4">
    <source>
        <dbReference type="EMBL" id="MBA8952541.1"/>
    </source>
</evidence>
<dbReference type="Pfam" id="PF00294">
    <property type="entry name" value="PfkB"/>
    <property type="match status" value="2"/>
</dbReference>
<dbReference type="Proteomes" id="UP000572680">
    <property type="component" value="Unassembled WGS sequence"/>
</dbReference>
<dbReference type="PANTHER" id="PTHR10584">
    <property type="entry name" value="SUGAR KINASE"/>
    <property type="match status" value="1"/>
</dbReference>
<evidence type="ECO:0000256" key="1">
    <source>
        <dbReference type="ARBA" id="ARBA00022679"/>
    </source>
</evidence>
<dbReference type="Gene3D" id="3.40.1190.20">
    <property type="match status" value="1"/>
</dbReference>
<dbReference type="InterPro" id="IPR011611">
    <property type="entry name" value="PfkB_dom"/>
</dbReference>
<feature type="domain" description="Carbohydrate kinase PfkB" evidence="3">
    <location>
        <begin position="1"/>
        <end position="136"/>
    </location>
</feature>
<dbReference type="SUPFAM" id="SSF53613">
    <property type="entry name" value="Ribokinase-like"/>
    <property type="match status" value="1"/>
</dbReference>
<evidence type="ECO:0000313" key="5">
    <source>
        <dbReference type="Proteomes" id="UP000572680"/>
    </source>
</evidence>
<dbReference type="EMBL" id="JACJIA010000005">
    <property type="protein sequence ID" value="MBA8952541.1"/>
    <property type="molecule type" value="Genomic_DNA"/>
</dbReference>
<evidence type="ECO:0000259" key="3">
    <source>
        <dbReference type="Pfam" id="PF00294"/>
    </source>
</evidence>
<dbReference type="PROSITE" id="PS00584">
    <property type="entry name" value="PFKB_KINASES_2"/>
    <property type="match status" value="1"/>
</dbReference>
<protein>
    <submittedName>
        <fullName evidence="4">Sugar/nucleoside kinase (Ribokinase family)</fullName>
    </submittedName>
</protein>
<accession>A0A7W3QMI6</accession>
<keyword evidence="2 4" id="KW-0418">Kinase</keyword>
<sequence>MHDVLVVGGAGIDTIVRVPELPVPFADSVAVPPIEEYVGHTGNGVALGCHALGLRARLIDFIGDDRHGRLIVEHHRQRGLAFSWQISPAGTRRAVNLVDGKGRRSSLYDARDVPDQRMPESFYRPFLENARHVHLSIVDYARHLLPDVRRLGLPVSTDLHDWDGENHHHRDFAYGCDIVFLSAARLGERVDAVLTGIVERGRAQVVVATDGERGGSFLRRGGTVQRFAAERGPVVDSNGAGDAFVSGFLFGHLTGRPPSECVRYGAIAGLHACGAAGTHRSLITADELMGRFADR</sequence>
<evidence type="ECO:0000256" key="2">
    <source>
        <dbReference type="ARBA" id="ARBA00022777"/>
    </source>
</evidence>
<gene>
    <name evidence="4" type="ORF">HNR61_004187</name>
</gene>